<evidence type="ECO:0000256" key="1">
    <source>
        <dbReference type="ARBA" id="ARBA00010396"/>
    </source>
</evidence>
<feature type="binding site" evidence="7">
    <location>
        <position position="85"/>
    </location>
    <ligand>
        <name>S-adenosyl-L-methionine</name>
        <dbReference type="ChEBI" id="CHEBI:59789"/>
    </ligand>
</feature>
<keyword evidence="4 7" id="KW-0489">Methyltransferase</keyword>
<organism evidence="8 10">
    <name type="scientific">Trueperella bernardiae</name>
    <dbReference type="NCBI Taxonomy" id="59561"/>
    <lineage>
        <taxon>Bacteria</taxon>
        <taxon>Bacillati</taxon>
        <taxon>Actinomycetota</taxon>
        <taxon>Actinomycetes</taxon>
        <taxon>Actinomycetales</taxon>
        <taxon>Actinomycetaceae</taxon>
        <taxon>Trueperella</taxon>
    </lineage>
</organism>
<protein>
    <recommendedName>
        <fullName evidence="7">Ribosomal RNA small subunit methyltransferase H</fullName>
        <ecNumber evidence="7">2.1.1.199</ecNumber>
    </recommendedName>
    <alternativeName>
        <fullName evidence="7">16S rRNA m(4)C1402 methyltransferase</fullName>
    </alternativeName>
    <alternativeName>
        <fullName evidence="7">rRNA (cytosine-N(4)-)-methyltransferase RsmH</fullName>
    </alternativeName>
</protein>
<evidence type="ECO:0000256" key="4">
    <source>
        <dbReference type="ARBA" id="ARBA00022603"/>
    </source>
</evidence>
<proteinExistence type="inferred from homology"/>
<dbReference type="InterPro" id="IPR029063">
    <property type="entry name" value="SAM-dependent_MTases_sf"/>
</dbReference>
<dbReference type="SUPFAM" id="SSF53335">
    <property type="entry name" value="S-adenosyl-L-methionine-dependent methyltransferases"/>
    <property type="match status" value="1"/>
</dbReference>
<dbReference type="GO" id="GO:0070475">
    <property type="term" value="P:rRNA base methylation"/>
    <property type="evidence" value="ECO:0007669"/>
    <property type="project" value="UniProtKB-UniRule"/>
</dbReference>
<dbReference type="InterPro" id="IPR023397">
    <property type="entry name" value="SAM-dep_MeTrfase_MraW_recog"/>
</dbReference>
<dbReference type="EMBL" id="JASPDQ010000003">
    <property type="protein sequence ID" value="MDK8601244.1"/>
    <property type="molecule type" value="Genomic_DNA"/>
</dbReference>
<dbReference type="EMBL" id="LNIZ01000001">
    <property type="protein sequence ID" value="KTF04811.1"/>
    <property type="molecule type" value="Genomic_DNA"/>
</dbReference>
<evidence type="ECO:0000256" key="2">
    <source>
        <dbReference type="ARBA" id="ARBA00022490"/>
    </source>
</evidence>
<evidence type="ECO:0000256" key="7">
    <source>
        <dbReference type="HAMAP-Rule" id="MF_01007"/>
    </source>
</evidence>
<dbReference type="Pfam" id="PF01795">
    <property type="entry name" value="Methyltransf_5"/>
    <property type="match status" value="1"/>
</dbReference>
<dbReference type="NCBIfam" id="TIGR00006">
    <property type="entry name" value="16S rRNA (cytosine(1402)-N(4))-methyltransferase RsmH"/>
    <property type="match status" value="1"/>
</dbReference>
<dbReference type="FunFam" id="1.10.150.170:FF:000001">
    <property type="entry name" value="Ribosomal RNA small subunit methyltransferase H"/>
    <property type="match status" value="1"/>
</dbReference>
<evidence type="ECO:0000256" key="3">
    <source>
        <dbReference type="ARBA" id="ARBA00022552"/>
    </source>
</evidence>
<feature type="binding site" evidence="7">
    <location>
        <position position="114"/>
    </location>
    <ligand>
        <name>S-adenosyl-L-methionine</name>
        <dbReference type="ChEBI" id="CHEBI:59789"/>
    </ligand>
</feature>
<comment type="similarity">
    <text evidence="1 7">Belongs to the methyltransferase superfamily. RsmH family.</text>
</comment>
<dbReference type="GO" id="GO:0071424">
    <property type="term" value="F:rRNA (cytosine-N4-)-methyltransferase activity"/>
    <property type="evidence" value="ECO:0007669"/>
    <property type="project" value="UniProtKB-UniRule"/>
</dbReference>
<keyword evidence="3 7" id="KW-0698">rRNA processing</keyword>
<feature type="binding site" evidence="7">
    <location>
        <position position="58"/>
    </location>
    <ligand>
        <name>S-adenosyl-L-methionine</name>
        <dbReference type="ChEBI" id="CHEBI:59789"/>
    </ligand>
</feature>
<evidence type="ECO:0000313" key="10">
    <source>
        <dbReference type="Proteomes" id="UP000054404"/>
    </source>
</evidence>
<dbReference type="GO" id="GO:0005737">
    <property type="term" value="C:cytoplasm"/>
    <property type="evidence" value="ECO:0007669"/>
    <property type="project" value="UniProtKB-SubCell"/>
</dbReference>
<name>A0A0W1KLB9_9ACTO</name>
<comment type="caution">
    <text evidence="8">The sequence shown here is derived from an EMBL/GenBank/DDBJ whole genome shotgun (WGS) entry which is preliminary data.</text>
</comment>
<dbReference type="EC" id="2.1.1.199" evidence="7"/>
<sequence>MADASNNALHVPVLARTCLDLLAPALESGVLIDCTLGMGGHSEAFLTDFPNIRVVGIDRDPAAIRLASERLARFGERFTAVHTTYDDVDQVAARFGEGGKVEAILMDLGVSSLQLDEEERGFSYAADAPLDMRMDTTSPRTAADILATEPKAEIARILRVYGEEKFAGRIAEAVVRRRDKEPLTRTGELVEIVRESIPAPARRTGGNPAKRTFQALRIAVNGELDSLRLAVPRAIESLKVGGRLAVESYQSLEDRIVKDAFAAGTRSTTPAGLPLELEGHGPYLKALTRGAIKATEAEIAANPRSASVRLRAVERIAPTPSHLSNPDHRRDHL</sequence>
<keyword evidence="6 7" id="KW-0949">S-adenosyl-L-methionine</keyword>
<dbReference type="RefSeq" id="WP_101923417.1">
    <property type="nucleotide sequence ID" value="NZ_CP127099.1"/>
</dbReference>
<accession>A0A0W1KLB9</accession>
<dbReference type="HAMAP" id="MF_01007">
    <property type="entry name" value="16SrRNA_methyltr_H"/>
    <property type="match status" value="1"/>
</dbReference>
<dbReference type="Proteomes" id="UP001225576">
    <property type="component" value="Unassembled WGS sequence"/>
</dbReference>
<dbReference type="Proteomes" id="UP000054404">
    <property type="component" value="Unassembled WGS sequence"/>
</dbReference>
<feature type="binding site" evidence="7">
    <location>
        <position position="107"/>
    </location>
    <ligand>
        <name>S-adenosyl-L-methionine</name>
        <dbReference type="ChEBI" id="CHEBI:59789"/>
    </ligand>
</feature>
<dbReference type="PANTHER" id="PTHR11265">
    <property type="entry name" value="S-ADENOSYL-METHYLTRANSFERASE MRAW"/>
    <property type="match status" value="1"/>
</dbReference>
<dbReference type="Gene3D" id="3.40.50.150">
    <property type="entry name" value="Vaccinia Virus protein VP39"/>
    <property type="match status" value="1"/>
</dbReference>
<keyword evidence="2 7" id="KW-0963">Cytoplasm</keyword>
<dbReference type="PATRIC" id="fig|59561.3.peg.111"/>
<dbReference type="SUPFAM" id="SSF81799">
    <property type="entry name" value="Putative methyltransferase TM0872, insert domain"/>
    <property type="match status" value="1"/>
</dbReference>
<evidence type="ECO:0000256" key="5">
    <source>
        <dbReference type="ARBA" id="ARBA00022679"/>
    </source>
</evidence>
<dbReference type="STRING" id="59561.AQZ59_00111"/>
<evidence type="ECO:0000313" key="9">
    <source>
        <dbReference type="EMBL" id="MDK8601244.1"/>
    </source>
</evidence>
<keyword evidence="5 7" id="KW-0808">Transferase</keyword>
<feature type="binding site" evidence="7">
    <location>
        <begin position="39"/>
        <end position="41"/>
    </location>
    <ligand>
        <name>S-adenosyl-L-methionine</name>
        <dbReference type="ChEBI" id="CHEBI:59789"/>
    </ligand>
</feature>
<dbReference type="PANTHER" id="PTHR11265:SF0">
    <property type="entry name" value="12S RRNA N4-METHYLCYTIDINE METHYLTRANSFERASE"/>
    <property type="match status" value="1"/>
</dbReference>
<comment type="function">
    <text evidence="7">Specifically methylates the N4 position of cytidine in position 1402 (C1402) of 16S rRNA.</text>
</comment>
<evidence type="ECO:0000313" key="8">
    <source>
        <dbReference type="EMBL" id="KTF04811.1"/>
    </source>
</evidence>
<dbReference type="OrthoDB" id="9806637at2"/>
<comment type="catalytic activity">
    <reaction evidence="7">
        <text>cytidine(1402) in 16S rRNA + S-adenosyl-L-methionine = N(4)-methylcytidine(1402) in 16S rRNA + S-adenosyl-L-homocysteine + H(+)</text>
        <dbReference type="Rhea" id="RHEA:42928"/>
        <dbReference type="Rhea" id="RHEA-COMP:10286"/>
        <dbReference type="Rhea" id="RHEA-COMP:10287"/>
        <dbReference type="ChEBI" id="CHEBI:15378"/>
        <dbReference type="ChEBI" id="CHEBI:57856"/>
        <dbReference type="ChEBI" id="CHEBI:59789"/>
        <dbReference type="ChEBI" id="CHEBI:74506"/>
        <dbReference type="ChEBI" id="CHEBI:82748"/>
        <dbReference type="EC" id="2.1.1.199"/>
    </reaction>
</comment>
<gene>
    <name evidence="7 8" type="primary">rsmH</name>
    <name evidence="8" type="ORF">AQZ59_00111</name>
    <name evidence="9" type="ORF">QP858_02070</name>
</gene>
<reference evidence="9" key="2">
    <citation type="submission" date="2023-05" db="EMBL/GenBank/DDBJ databases">
        <title>Genomic Catalog of Human Bladder Bacteria.</title>
        <authorList>
            <person name="Du J."/>
        </authorList>
    </citation>
    <scope>NUCLEOTIDE SEQUENCE</scope>
    <source>
        <strain evidence="9">UMB1304A</strain>
    </source>
</reference>
<dbReference type="Gene3D" id="1.10.150.170">
    <property type="entry name" value="Putative methyltransferase TM0872, insert domain"/>
    <property type="match status" value="1"/>
</dbReference>
<dbReference type="InterPro" id="IPR002903">
    <property type="entry name" value="RsmH"/>
</dbReference>
<evidence type="ECO:0000256" key="6">
    <source>
        <dbReference type="ARBA" id="ARBA00022691"/>
    </source>
</evidence>
<keyword evidence="10" id="KW-1185">Reference proteome</keyword>
<dbReference type="PIRSF" id="PIRSF004486">
    <property type="entry name" value="MraW"/>
    <property type="match status" value="1"/>
</dbReference>
<comment type="subcellular location">
    <subcellularLocation>
        <location evidence="7">Cytoplasm</location>
    </subcellularLocation>
</comment>
<reference evidence="8 10" key="1">
    <citation type="submission" date="2015-11" db="EMBL/GenBank/DDBJ databases">
        <title>Draft Genome Sequence of the Type Strain Trueperella bernardiae LCDC 89-0504T, Isolated from Blood Culture.</title>
        <authorList>
            <person name="Bernier A.-M."/>
            <person name="Bernard K."/>
        </authorList>
    </citation>
    <scope>NUCLEOTIDE SEQUENCE [LARGE SCALE GENOMIC DNA]</scope>
    <source>
        <strain evidence="8 10">LCDC 89-0504</strain>
    </source>
</reference>
<dbReference type="AlphaFoldDB" id="A0A0W1KLB9"/>